<reference evidence="1" key="1">
    <citation type="submission" date="2021-06" db="EMBL/GenBank/DDBJ databases">
        <authorList>
            <person name="Kallberg Y."/>
            <person name="Tangrot J."/>
            <person name="Rosling A."/>
        </authorList>
    </citation>
    <scope>NUCLEOTIDE SEQUENCE</scope>
    <source>
        <strain evidence="1">87-6 pot B 2015</strain>
    </source>
</reference>
<sequence>MWYCFPFTNLVQCAIIGVIFNAAKLQFNQFSHATSLQQGNTYLDSSSYSINLPQLSQEQHYVSAGETSISENVVNVHNHVLDNTNSTTKLFRIK</sequence>
<dbReference type="AlphaFoldDB" id="A0A9N9E936"/>
<proteinExistence type="predicted"/>
<evidence type="ECO:0000313" key="2">
    <source>
        <dbReference type="Proteomes" id="UP000789375"/>
    </source>
</evidence>
<gene>
    <name evidence="1" type="ORF">FMOSSE_LOCUS12034</name>
</gene>
<name>A0A9N9E936_FUNMO</name>
<comment type="caution">
    <text evidence="1">The sequence shown here is derived from an EMBL/GenBank/DDBJ whole genome shotgun (WGS) entry which is preliminary data.</text>
</comment>
<evidence type="ECO:0000313" key="1">
    <source>
        <dbReference type="EMBL" id="CAG8662989.1"/>
    </source>
</evidence>
<keyword evidence="2" id="KW-1185">Reference proteome</keyword>
<dbReference type="Proteomes" id="UP000789375">
    <property type="component" value="Unassembled WGS sequence"/>
</dbReference>
<organism evidence="1 2">
    <name type="scientific">Funneliformis mosseae</name>
    <name type="common">Endomycorrhizal fungus</name>
    <name type="synonym">Glomus mosseae</name>
    <dbReference type="NCBI Taxonomy" id="27381"/>
    <lineage>
        <taxon>Eukaryota</taxon>
        <taxon>Fungi</taxon>
        <taxon>Fungi incertae sedis</taxon>
        <taxon>Mucoromycota</taxon>
        <taxon>Glomeromycotina</taxon>
        <taxon>Glomeromycetes</taxon>
        <taxon>Glomerales</taxon>
        <taxon>Glomeraceae</taxon>
        <taxon>Funneliformis</taxon>
    </lineage>
</organism>
<accession>A0A9N9E936</accession>
<protein>
    <submittedName>
        <fullName evidence="1">5110_t:CDS:1</fullName>
    </submittedName>
</protein>
<dbReference type="EMBL" id="CAJVPP010005298">
    <property type="protein sequence ID" value="CAG8662989.1"/>
    <property type="molecule type" value="Genomic_DNA"/>
</dbReference>